<accession>A0A0F7LB62</accession>
<reference evidence="1" key="1">
    <citation type="journal article" date="2015" name="Front. Microbiol.">
        <title>Combining genomic sequencing methods to explore viral diversity and reveal potential virus-host interactions.</title>
        <authorList>
            <person name="Chow C.E."/>
            <person name="Winget D.M."/>
            <person name="White R.A.III."/>
            <person name="Hallam S.J."/>
            <person name="Suttle C.A."/>
        </authorList>
    </citation>
    <scope>NUCLEOTIDE SEQUENCE</scope>
    <source>
        <strain evidence="1">Oxic1_11</strain>
    </source>
</reference>
<proteinExistence type="predicted"/>
<organism evidence="1">
    <name type="scientific">uncultured marine virus</name>
    <dbReference type="NCBI Taxonomy" id="186617"/>
    <lineage>
        <taxon>Viruses</taxon>
        <taxon>environmental samples</taxon>
    </lineage>
</organism>
<evidence type="ECO:0000313" key="1">
    <source>
        <dbReference type="EMBL" id="AKH48602.1"/>
    </source>
</evidence>
<reference evidence="1" key="2">
    <citation type="submission" date="2015-03" db="EMBL/GenBank/DDBJ databases">
        <authorList>
            <person name="Chow C.-E.T."/>
            <person name="Winget D.M."/>
            <person name="White R.A.III."/>
            <person name="Hallam S.J."/>
            <person name="Suttle C.A."/>
        </authorList>
    </citation>
    <scope>NUCLEOTIDE SEQUENCE</scope>
    <source>
        <strain evidence="1">Oxic1_11</strain>
    </source>
</reference>
<dbReference type="EMBL" id="KR029606">
    <property type="protein sequence ID" value="AKH48602.1"/>
    <property type="molecule type" value="Genomic_DNA"/>
</dbReference>
<sequence>MLNAVYIASVDASNQSFASSSLSISTSLNLKVNQGVDGFVSIPCNDAANNSTACIGEESKTCSILLSPLALCLVTSAFLGCI</sequence>
<protein>
    <submittedName>
        <fullName evidence="1">Head-tail connector protein</fullName>
    </submittedName>
</protein>
<name>A0A0F7LB62_9VIRU</name>